<sequence>MPRLCYARLNRNINEFKLDQPRCLLSLIITTADAEPTTAITVVGRRYLLPCCCRTPWLTATYPESIVAAESYPGQNFAKKPKILGFESDLTNGCRNAHSDFSRTLCFRRNRRNIPTGKILKFHKWALLSRSGHQKRRLLLKLESPSMAQANGAQFSKTQSLDLSCVYVPMSTLRINGEICIRWLVDVDPVKGVELESQKHS</sequence>
<reference evidence="2" key="1">
    <citation type="journal article" date="2022" name="Mol. Ecol. Resour.">
        <title>The genomes of chicory, endive, great burdock and yacon provide insights into Asteraceae palaeo-polyploidization history and plant inulin production.</title>
        <authorList>
            <person name="Fan W."/>
            <person name="Wang S."/>
            <person name="Wang H."/>
            <person name="Wang A."/>
            <person name="Jiang F."/>
            <person name="Liu H."/>
            <person name="Zhao H."/>
            <person name="Xu D."/>
            <person name="Zhang Y."/>
        </authorList>
    </citation>
    <scope>NUCLEOTIDE SEQUENCE [LARGE SCALE GENOMIC DNA]</scope>
    <source>
        <strain evidence="2">cv. Yunnan</strain>
    </source>
</reference>
<comment type="caution">
    <text evidence="1">The sequence shown here is derived from an EMBL/GenBank/DDBJ whole genome shotgun (WGS) entry which is preliminary data.</text>
</comment>
<dbReference type="EMBL" id="CM042025">
    <property type="protein sequence ID" value="KAI3808515.1"/>
    <property type="molecule type" value="Genomic_DNA"/>
</dbReference>
<accession>A0ACB9IKJ6</accession>
<protein>
    <submittedName>
        <fullName evidence="1">Uncharacterized protein</fullName>
    </submittedName>
</protein>
<proteinExistence type="predicted"/>
<evidence type="ECO:0000313" key="2">
    <source>
        <dbReference type="Proteomes" id="UP001056120"/>
    </source>
</evidence>
<organism evidence="1 2">
    <name type="scientific">Smallanthus sonchifolius</name>
    <dbReference type="NCBI Taxonomy" id="185202"/>
    <lineage>
        <taxon>Eukaryota</taxon>
        <taxon>Viridiplantae</taxon>
        <taxon>Streptophyta</taxon>
        <taxon>Embryophyta</taxon>
        <taxon>Tracheophyta</taxon>
        <taxon>Spermatophyta</taxon>
        <taxon>Magnoliopsida</taxon>
        <taxon>eudicotyledons</taxon>
        <taxon>Gunneridae</taxon>
        <taxon>Pentapetalae</taxon>
        <taxon>asterids</taxon>
        <taxon>campanulids</taxon>
        <taxon>Asterales</taxon>
        <taxon>Asteraceae</taxon>
        <taxon>Asteroideae</taxon>
        <taxon>Heliantheae alliance</taxon>
        <taxon>Millerieae</taxon>
        <taxon>Smallanthus</taxon>
    </lineage>
</organism>
<keyword evidence="2" id="KW-1185">Reference proteome</keyword>
<dbReference type="Proteomes" id="UP001056120">
    <property type="component" value="Linkage Group LG08"/>
</dbReference>
<evidence type="ECO:0000313" key="1">
    <source>
        <dbReference type="EMBL" id="KAI3808515.1"/>
    </source>
</evidence>
<name>A0ACB9IKJ6_9ASTR</name>
<gene>
    <name evidence="1" type="ORF">L1987_24466</name>
</gene>
<reference evidence="1 2" key="2">
    <citation type="journal article" date="2022" name="Mol. Ecol. Resour.">
        <title>The genomes of chicory, endive, great burdock and yacon provide insights into Asteraceae paleo-polyploidization history and plant inulin production.</title>
        <authorList>
            <person name="Fan W."/>
            <person name="Wang S."/>
            <person name="Wang H."/>
            <person name="Wang A."/>
            <person name="Jiang F."/>
            <person name="Liu H."/>
            <person name="Zhao H."/>
            <person name="Xu D."/>
            <person name="Zhang Y."/>
        </authorList>
    </citation>
    <scope>NUCLEOTIDE SEQUENCE [LARGE SCALE GENOMIC DNA]</scope>
    <source>
        <strain evidence="2">cv. Yunnan</strain>
        <tissue evidence="1">Leaves</tissue>
    </source>
</reference>